<keyword evidence="3" id="KW-0472">Membrane</keyword>
<evidence type="ECO:0000313" key="5">
    <source>
        <dbReference type="EMBL" id="KKS70708.1"/>
    </source>
</evidence>
<evidence type="ECO:0000259" key="4">
    <source>
        <dbReference type="Pfam" id="PF00717"/>
    </source>
</evidence>
<dbReference type="Pfam" id="PF00717">
    <property type="entry name" value="Peptidase_S24"/>
    <property type="match status" value="1"/>
</dbReference>
<dbReference type="CDD" id="cd06462">
    <property type="entry name" value="Peptidase_S24_S26"/>
    <property type="match status" value="1"/>
</dbReference>
<organism evidence="5 6">
    <name type="scientific">Candidatus Magasanikbacteria bacterium GW2011_GWE2_42_7</name>
    <dbReference type="NCBI Taxonomy" id="1619052"/>
    <lineage>
        <taxon>Bacteria</taxon>
        <taxon>Candidatus Magasanikiibacteriota</taxon>
    </lineage>
</organism>
<protein>
    <recommendedName>
        <fullName evidence="4">Peptidase S24/S26A/S26B/S26C domain-containing protein</fullName>
    </recommendedName>
</protein>
<accession>A0A0G1E824</accession>
<dbReference type="PANTHER" id="PTHR12383">
    <property type="entry name" value="PROTEASE FAMILY S26 MITOCHONDRIAL INNER MEMBRANE PROTEASE-RELATED"/>
    <property type="match status" value="1"/>
</dbReference>
<dbReference type="Proteomes" id="UP000033867">
    <property type="component" value="Unassembled WGS sequence"/>
</dbReference>
<dbReference type="SUPFAM" id="SSF51306">
    <property type="entry name" value="LexA/Signal peptidase"/>
    <property type="match status" value="1"/>
</dbReference>
<evidence type="ECO:0000256" key="1">
    <source>
        <dbReference type="ARBA" id="ARBA00004370"/>
    </source>
</evidence>
<keyword evidence="2" id="KW-0378">Hydrolase</keyword>
<dbReference type="PANTHER" id="PTHR12383:SF16">
    <property type="entry name" value="MITOCHONDRIAL INNER MEMBRANE PROTEASE SUBUNIT 1"/>
    <property type="match status" value="1"/>
</dbReference>
<dbReference type="Gene3D" id="2.10.109.10">
    <property type="entry name" value="Umud Fragment, subunit A"/>
    <property type="match status" value="1"/>
</dbReference>
<dbReference type="AlphaFoldDB" id="A0A0G1E824"/>
<dbReference type="InterPro" id="IPR015927">
    <property type="entry name" value="Peptidase_S24_S26A/B/C"/>
</dbReference>
<dbReference type="GO" id="GO:0016787">
    <property type="term" value="F:hydrolase activity"/>
    <property type="evidence" value="ECO:0007669"/>
    <property type="project" value="UniProtKB-KW"/>
</dbReference>
<evidence type="ECO:0000256" key="3">
    <source>
        <dbReference type="ARBA" id="ARBA00023136"/>
    </source>
</evidence>
<evidence type="ECO:0000313" key="6">
    <source>
        <dbReference type="Proteomes" id="UP000033867"/>
    </source>
</evidence>
<comment type="subcellular location">
    <subcellularLocation>
        <location evidence="1">Membrane</location>
    </subcellularLocation>
</comment>
<dbReference type="GO" id="GO:0016020">
    <property type="term" value="C:membrane"/>
    <property type="evidence" value="ECO:0007669"/>
    <property type="project" value="UniProtKB-SubCell"/>
</dbReference>
<comment type="caution">
    <text evidence="5">The sequence shown here is derived from an EMBL/GenBank/DDBJ whole genome shotgun (WGS) entry which is preliminary data.</text>
</comment>
<dbReference type="EMBL" id="LCEK01000046">
    <property type="protein sequence ID" value="KKS70708.1"/>
    <property type="molecule type" value="Genomic_DNA"/>
</dbReference>
<proteinExistence type="predicted"/>
<sequence>MEFKKQPFDNITPPLPSPTRGGTLLSYIGYLQRNTVHGQSMEPLLHNGDIVFSKKTTTFNVGDIVIAKHPFQNKEIIKQIAKITGEKIELRGLNNDESEDSRVYGSVAKKDVLRIVVAKK</sequence>
<gene>
    <name evidence="5" type="ORF">UV42_C0046G0007</name>
</gene>
<dbReference type="InterPro" id="IPR052064">
    <property type="entry name" value="Mito_IMP1_subunit"/>
</dbReference>
<evidence type="ECO:0000256" key="2">
    <source>
        <dbReference type="ARBA" id="ARBA00022801"/>
    </source>
</evidence>
<dbReference type="InterPro" id="IPR036286">
    <property type="entry name" value="LexA/Signal_pep-like_sf"/>
</dbReference>
<name>A0A0G1E824_9BACT</name>
<reference evidence="5 6" key="1">
    <citation type="journal article" date="2015" name="Nature">
        <title>rRNA introns, odd ribosomes, and small enigmatic genomes across a large radiation of phyla.</title>
        <authorList>
            <person name="Brown C.T."/>
            <person name="Hug L.A."/>
            <person name="Thomas B.C."/>
            <person name="Sharon I."/>
            <person name="Castelle C.J."/>
            <person name="Singh A."/>
            <person name="Wilkins M.J."/>
            <person name="Williams K.H."/>
            <person name="Banfield J.F."/>
        </authorList>
    </citation>
    <scope>NUCLEOTIDE SEQUENCE [LARGE SCALE GENOMIC DNA]</scope>
</reference>
<feature type="domain" description="Peptidase S24/S26A/S26B/S26C" evidence="4">
    <location>
        <begin position="35"/>
        <end position="99"/>
    </location>
</feature>